<evidence type="ECO:0000313" key="2">
    <source>
        <dbReference type="Proteomes" id="UP001172101"/>
    </source>
</evidence>
<dbReference type="Proteomes" id="UP001172101">
    <property type="component" value="Unassembled WGS sequence"/>
</dbReference>
<dbReference type="GeneID" id="85322720"/>
<proteinExistence type="predicted"/>
<evidence type="ECO:0000313" key="1">
    <source>
        <dbReference type="EMBL" id="KAK0727825.1"/>
    </source>
</evidence>
<dbReference type="EMBL" id="JAUIRO010000002">
    <property type="protein sequence ID" value="KAK0727825.1"/>
    <property type="molecule type" value="Genomic_DNA"/>
</dbReference>
<keyword evidence="2" id="KW-1185">Reference proteome</keyword>
<comment type="caution">
    <text evidence="1">The sequence shown here is derived from an EMBL/GenBank/DDBJ whole genome shotgun (WGS) entry which is preliminary data.</text>
</comment>
<accession>A0AA40B4Z1</accession>
<organism evidence="1 2">
    <name type="scientific">Lasiosphaeria miniovina</name>
    <dbReference type="NCBI Taxonomy" id="1954250"/>
    <lineage>
        <taxon>Eukaryota</taxon>
        <taxon>Fungi</taxon>
        <taxon>Dikarya</taxon>
        <taxon>Ascomycota</taxon>
        <taxon>Pezizomycotina</taxon>
        <taxon>Sordariomycetes</taxon>
        <taxon>Sordariomycetidae</taxon>
        <taxon>Sordariales</taxon>
        <taxon>Lasiosphaeriaceae</taxon>
        <taxon>Lasiosphaeria</taxon>
    </lineage>
</organism>
<gene>
    <name evidence="1" type="ORF">B0T26DRAFT_672443</name>
</gene>
<dbReference type="RefSeq" id="XP_060300680.1">
    <property type="nucleotide sequence ID" value="XM_060439450.1"/>
</dbReference>
<protein>
    <submittedName>
        <fullName evidence="1">Uncharacterized protein</fullName>
    </submittedName>
</protein>
<reference evidence="1" key="1">
    <citation type="submission" date="2023-06" db="EMBL/GenBank/DDBJ databases">
        <title>Genome-scale phylogeny and comparative genomics of the fungal order Sordariales.</title>
        <authorList>
            <consortium name="Lawrence Berkeley National Laboratory"/>
            <person name="Hensen N."/>
            <person name="Bonometti L."/>
            <person name="Westerberg I."/>
            <person name="Brannstrom I.O."/>
            <person name="Guillou S."/>
            <person name="Cros-Aarteil S."/>
            <person name="Calhoun S."/>
            <person name="Haridas S."/>
            <person name="Kuo A."/>
            <person name="Mondo S."/>
            <person name="Pangilinan J."/>
            <person name="Riley R."/>
            <person name="LaButti K."/>
            <person name="Andreopoulos B."/>
            <person name="Lipzen A."/>
            <person name="Chen C."/>
            <person name="Yanf M."/>
            <person name="Daum C."/>
            <person name="Ng V."/>
            <person name="Clum A."/>
            <person name="Steindorff A."/>
            <person name="Ohm R."/>
            <person name="Martin F."/>
            <person name="Silar P."/>
            <person name="Natvig D."/>
            <person name="Lalanne C."/>
            <person name="Gautier V."/>
            <person name="Ament-velasquez S.L."/>
            <person name="Kruys A."/>
            <person name="Hutchinson M.I."/>
            <person name="Powell A.J."/>
            <person name="Barry K."/>
            <person name="Miller A.N."/>
            <person name="Grigoriev I.V."/>
            <person name="Debuchy R."/>
            <person name="Gladieux P."/>
            <person name="Thoren M.H."/>
            <person name="Johannesson H."/>
        </authorList>
    </citation>
    <scope>NUCLEOTIDE SEQUENCE</scope>
    <source>
        <strain evidence="1">SMH2392-1A</strain>
    </source>
</reference>
<sequence length="128" mass="13920">MASSAARVLVWDLYFEHPQEVGRLIETTAPSSDLWTPAVLLCGQDAGFASEHAQKALGDFVHRDGVFCDDFTSAVILQSRQGIDITTVATRLAKGGRFQGVYTSEPVLTHDPLPQGPNFIHSKSIHQA</sequence>
<name>A0AA40B4Z1_9PEZI</name>
<dbReference type="AlphaFoldDB" id="A0AA40B4Z1"/>